<dbReference type="STRING" id="441959.B8MCU8"/>
<dbReference type="EMBL" id="EQ962655">
    <property type="protein sequence ID" value="EED19000.1"/>
    <property type="molecule type" value="Genomic_DNA"/>
</dbReference>
<reference evidence="2" key="1">
    <citation type="journal article" date="2015" name="Genome Announc.">
        <title>Genome sequence of the AIDS-associated pathogen Penicillium marneffei (ATCC18224) and its near taxonomic relative Talaromyces stipitatus (ATCC10500).</title>
        <authorList>
            <person name="Nierman W.C."/>
            <person name="Fedorova-Abrams N.D."/>
            <person name="Andrianopoulos A."/>
        </authorList>
    </citation>
    <scope>NUCLEOTIDE SEQUENCE [LARGE SCALE GENOMIC DNA]</scope>
    <source>
        <strain evidence="2">ATCC 10500 / CBS 375.48 / QM 6759 / NRRL 1006</strain>
    </source>
</reference>
<evidence type="ECO:0000313" key="1">
    <source>
        <dbReference type="EMBL" id="EED19000.1"/>
    </source>
</evidence>
<dbReference type="VEuPathDB" id="FungiDB:TSTA_127080"/>
<dbReference type="AlphaFoldDB" id="B8MCU8"/>
<keyword evidence="2" id="KW-1185">Reference proteome</keyword>
<organism evidence="1 2">
    <name type="scientific">Talaromyces stipitatus (strain ATCC 10500 / CBS 375.48 / QM 6759 / NRRL 1006)</name>
    <name type="common">Penicillium stipitatum</name>
    <dbReference type="NCBI Taxonomy" id="441959"/>
    <lineage>
        <taxon>Eukaryota</taxon>
        <taxon>Fungi</taxon>
        <taxon>Dikarya</taxon>
        <taxon>Ascomycota</taxon>
        <taxon>Pezizomycotina</taxon>
        <taxon>Eurotiomycetes</taxon>
        <taxon>Eurotiomycetidae</taxon>
        <taxon>Eurotiales</taxon>
        <taxon>Trichocomaceae</taxon>
        <taxon>Talaromyces</taxon>
        <taxon>Talaromyces sect. Talaromyces</taxon>
    </lineage>
</organism>
<gene>
    <name evidence="1" type="ORF">TSTA_127080</name>
</gene>
<dbReference type="PhylomeDB" id="B8MCU8"/>
<dbReference type="GeneID" id="8099135"/>
<protein>
    <submittedName>
        <fullName evidence="1">Uncharacterized protein</fullName>
    </submittedName>
</protein>
<dbReference type="InParanoid" id="B8MCU8"/>
<sequence length="70" mass="8175">MKSTYPLSKETVSRCKAMYFMKMEKELAALLINNYSLKHSTLLDSGSLIYVFNKKERFVNFKRATPSNFL</sequence>
<accession>B8MCU8</accession>
<dbReference type="Proteomes" id="UP000001745">
    <property type="component" value="Unassembled WGS sequence"/>
</dbReference>
<proteinExistence type="predicted"/>
<dbReference type="HOGENOM" id="CLU_2759532_0_0_1"/>
<dbReference type="RefSeq" id="XP_002482992.1">
    <property type="nucleotide sequence ID" value="XM_002482947.1"/>
</dbReference>
<evidence type="ECO:0000313" key="2">
    <source>
        <dbReference type="Proteomes" id="UP000001745"/>
    </source>
</evidence>
<dbReference type="OrthoDB" id="2663223at2759"/>
<name>B8MCU8_TALSN</name>